<evidence type="ECO:0000256" key="4">
    <source>
        <dbReference type="ARBA" id="ARBA00022618"/>
    </source>
</evidence>
<evidence type="ECO:0000256" key="16">
    <source>
        <dbReference type="ARBA" id="ARBA00038053"/>
    </source>
</evidence>
<evidence type="ECO:0000256" key="6">
    <source>
        <dbReference type="ARBA" id="ARBA00022679"/>
    </source>
</evidence>
<evidence type="ECO:0000256" key="21">
    <source>
        <dbReference type="ARBA" id="ARBA00049966"/>
    </source>
</evidence>
<dbReference type="STRING" id="1707952.A6A03_07090"/>
<feature type="transmembrane region" description="Helical" evidence="22">
    <location>
        <begin position="157"/>
        <end position="178"/>
    </location>
</feature>
<comment type="function">
    <text evidence="21">Peptidoglycan polymerase that is essential for cell division.</text>
</comment>
<keyword evidence="11 22" id="KW-0472">Membrane</keyword>
<comment type="similarity">
    <text evidence="16">Belongs to the SEDS family. FtsW subfamily.</text>
</comment>
<keyword evidence="13" id="KW-0961">Cell wall biogenesis/degradation</keyword>
<evidence type="ECO:0000256" key="1">
    <source>
        <dbReference type="ARBA" id="ARBA00004651"/>
    </source>
</evidence>
<feature type="transmembrane region" description="Helical" evidence="22">
    <location>
        <begin position="55"/>
        <end position="74"/>
    </location>
</feature>
<name>A0A178MMA2_9CHLR</name>
<dbReference type="GO" id="GO:0071555">
    <property type="term" value="P:cell wall organization"/>
    <property type="evidence" value="ECO:0007669"/>
    <property type="project" value="UniProtKB-KW"/>
</dbReference>
<keyword evidence="9" id="KW-0573">Peptidoglycan synthesis</keyword>
<keyword evidence="3" id="KW-1003">Cell membrane</keyword>
<dbReference type="GO" id="GO:0008360">
    <property type="term" value="P:regulation of cell shape"/>
    <property type="evidence" value="ECO:0007669"/>
    <property type="project" value="UniProtKB-KW"/>
</dbReference>
<dbReference type="InterPro" id="IPR013437">
    <property type="entry name" value="FtsW"/>
</dbReference>
<keyword evidence="24" id="KW-1185">Reference proteome</keyword>
<evidence type="ECO:0000256" key="18">
    <source>
        <dbReference type="ARBA" id="ARBA00041418"/>
    </source>
</evidence>
<accession>A0A178MMA2</accession>
<feature type="transmembrane region" description="Helical" evidence="22">
    <location>
        <begin position="321"/>
        <end position="349"/>
    </location>
</feature>
<evidence type="ECO:0000256" key="19">
    <source>
        <dbReference type="ARBA" id="ARBA00044770"/>
    </source>
</evidence>
<dbReference type="GO" id="GO:0005886">
    <property type="term" value="C:plasma membrane"/>
    <property type="evidence" value="ECO:0007669"/>
    <property type="project" value="UniProtKB-SubCell"/>
</dbReference>
<keyword evidence="10 22" id="KW-1133">Transmembrane helix</keyword>
<dbReference type="NCBIfam" id="TIGR02614">
    <property type="entry name" value="ftsW"/>
    <property type="match status" value="1"/>
</dbReference>
<comment type="pathway">
    <text evidence="2">Cell wall biogenesis; peptidoglycan biosynthesis.</text>
</comment>
<dbReference type="GO" id="GO:0008955">
    <property type="term" value="F:peptidoglycan glycosyltransferase activity"/>
    <property type="evidence" value="ECO:0007669"/>
    <property type="project" value="UniProtKB-EC"/>
</dbReference>
<feature type="transmembrane region" description="Helical" evidence="22">
    <location>
        <begin position="86"/>
        <end position="104"/>
    </location>
</feature>
<dbReference type="GO" id="GO:0009252">
    <property type="term" value="P:peptidoglycan biosynthetic process"/>
    <property type="evidence" value="ECO:0007669"/>
    <property type="project" value="UniProtKB-KW"/>
</dbReference>
<protein>
    <recommendedName>
        <fullName evidence="17">Probable peptidoglycan glycosyltransferase FtsW</fullName>
        <ecNumber evidence="19">2.4.99.28</ecNumber>
    </recommendedName>
    <alternativeName>
        <fullName evidence="18">Cell division protein FtsW</fullName>
    </alternativeName>
    <alternativeName>
        <fullName evidence="15">Cell wall polymerase</fullName>
    </alternativeName>
    <alternativeName>
        <fullName evidence="14">Peptidoglycan polymerase</fullName>
    </alternativeName>
</protein>
<evidence type="ECO:0000256" key="15">
    <source>
        <dbReference type="ARBA" id="ARBA00033270"/>
    </source>
</evidence>
<dbReference type="RefSeq" id="WP_066782652.1">
    <property type="nucleotide sequence ID" value="NZ_LWQS01000021.1"/>
</dbReference>
<gene>
    <name evidence="23" type="ORF">A6A03_07090</name>
</gene>
<keyword evidence="5" id="KW-0328">Glycosyltransferase</keyword>
<comment type="subcellular location">
    <subcellularLocation>
        <location evidence="1">Cell membrane</location>
        <topology evidence="1">Multi-pass membrane protein</topology>
    </subcellularLocation>
</comment>
<feature type="transmembrane region" description="Helical" evidence="22">
    <location>
        <begin position="355"/>
        <end position="376"/>
    </location>
</feature>
<organism evidence="23 24">
    <name type="scientific">Chloroflexus islandicus</name>
    <dbReference type="NCBI Taxonomy" id="1707952"/>
    <lineage>
        <taxon>Bacteria</taxon>
        <taxon>Bacillati</taxon>
        <taxon>Chloroflexota</taxon>
        <taxon>Chloroflexia</taxon>
        <taxon>Chloroflexales</taxon>
        <taxon>Chloroflexineae</taxon>
        <taxon>Chloroflexaceae</taxon>
        <taxon>Chloroflexus</taxon>
    </lineage>
</organism>
<evidence type="ECO:0000256" key="8">
    <source>
        <dbReference type="ARBA" id="ARBA00022960"/>
    </source>
</evidence>
<sequence>MANPDTSPAPTLFDRATHPPDRVLLATVIGLTAFGLVMVYSASFVEAAVFKSNPFYYALRQMTGALIGFGMMFAMQRIDHRIWQRYSIHLMAGALLLLAAVLILPASMTEVNGSRSWIRFGEGWLGIFSIQPSEFAKLAMIIYFAHWLSRRSHRLGNVTYGLAPFAVMLGFICGLIMLQPDLGTTIVMVLIGGAIFFAAGANLLHVGGAALLGAMAFWALIVTFRSGRWEAFLDPWSRASAEGYQIIHSLYALGSGGIFGQGVGMSRQKYLWLPQPHTDTIYAIIGEEWGLLGTIGILIAFVIIAARGYRIAARAPSPFAALVAVGITSWLVFQAFINIAVTVALIPFTGLTLPFLSYGSSSLISCLMAVGILLNISRHVDRSEPVSTTAKRYHHTEPATSDLVGWRNWRSRVSGLSRRQRAR</sequence>
<keyword evidence="6" id="KW-0808">Transferase</keyword>
<keyword evidence="7 22" id="KW-0812">Transmembrane</keyword>
<feature type="transmembrane region" description="Helical" evidence="22">
    <location>
        <begin position="184"/>
        <end position="204"/>
    </location>
</feature>
<evidence type="ECO:0000313" key="23">
    <source>
        <dbReference type="EMBL" id="OAN49064.1"/>
    </source>
</evidence>
<reference evidence="23 24" key="1">
    <citation type="submission" date="2016-04" db="EMBL/GenBank/DDBJ databases">
        <title>Chloroflexus islandicus sp. nov., a thermophilic filamentous anoxygenic phototrophic bacterium from geyser Strokkur (Iceland).</title>
        <authorList>
            <person name="Gaisin V.A."/>
            <person name="Kalashnikov A.M."/>
            <person name="Sukhacheva M.V."/>
            <person name="Grouzdev D.S."/>
            <person name="Ivanov T.M."/>
            <person name="Kuznetsov B."/>
            <person name="Gorlenko V.M."/>
        </authorList>
    </citation>
    <scope>NUCLEOTIDE SEQUENCE [LARGE SCALE GENOMIC DNA]</scope>
    <source>
        <strain evidence="24">isl-2</strain>
    </source>
</reference>
<evidence type="ECO:0000256" key="12">
    <source>
        <dbReference type="ARBA" id="ARBA00023306"/>
    </source>
</evidence>
<evidence type="ECO:0000256" key="11">
    <source>
        <dbReference type="ARBA" id="ARBA00023136"/>
    </source>
</evidence>
<feature type="transmembrane region" description="Helical" evidence="22">
    <location>
        <begin position="124"/>
        <end position="145"/>
    </location>
</feature>
<dbReference type="PANTHER" id="PTHR30474">
    <property type="entry name" value="CELL CYCLE PROTEIN"/>
    <property type="match status" value="1"/>
</dbReference>
<evidence type="ECO:0000256" key="22">
    <source>
        <dbReference type="SAM" id="Phobius"/>
    </source>
</evidence>
<evidence type="ECO:0000256" key="7">
    <source>
        <dbReference type="ARBA" id="ARBA00022692"/>
    </source>
</evidence>
<dbReference type="Pfam" id="PF01098">
    <property type="entry name" value="FTSW_RODA_SPOVE"/>
    <property type="match status" value="1"/>
</dbReference>
<evidence type="ECO:0000256" key="10">
    <source>
        <dbReference type="ARBA" id="ARBA00022989"/>
    </source>
</evidence>
<comment type="catalytic activity">
    <reaction evidence="20">
        <text>[GlcNAc-(1-&gt;4)-Mur2Ac(oyl-L-Ala-gamma-D-Glu-L-Lys-D-Ala-D-Ala)](n)-di-trans,octa-cis-undecaprenyl diphosphate + beta-D-GlcNAc-(1-&gt;4)-Mur2Ac(oyl-L-Ala-gamma-D-Glu-L-Lys-D-Ala-D-Ala)-di-trans,octa-cis-undecaprenyl diphosphate = [GlcNAc-(1-&gt;4)-Mur2Ac(oyl-L-Ala-gamma-D-Glu-L-Lys-D-Ala-D-Ala)](n+1)-di-trans,octa-cis-undecaprenyl diphosphate + di-trans,octa-cis-undecaprenyl diphosphate + H(+)</text>
        <dbReference type="Rhea" id="RHEA:23708"/>
        <dbReference type="Rhea" id="RHEA-COMP:9602"/>
        <dbReference type="Rhea" id="RHEA-COMP:9603"/>
        <dbReference type="ChEBI" id="CHEBI:15378"/>
        <dbReference type="ChEBI" id="CHEBI:58405"/>
        <dbReference type="ChEBI" id="CHEBI:60033"/>
        <dbReference type="ChEBI" id="CHEBI:78435"/>
        <dbReference type="EC" id="2.4.99.28"/>
    </reaction>
</comment>
<dbReference type="Proteomes" id="UP000078287">
    <property type="component" value="Unassembled WGS sequence"/>
</dbReference>
<comment type="caution">
    <text evidence="23">The sequence shown here is derived from an EMBL/GenBank/DDBJ whole genome shotgun (WGS) entry which is preliminary data.</text>
</comment>
<proteinExistence type="inferred from homology"/>
<evidence type="ECO:0000256" key="5">
    <source>
        <dbReference type="ARBA" id="ARBA00022676"/>
    </source>
</evidence>
<keyword evidence="8" id="KW-0133">Cell shape</keyword>
<evidence type="ECO:0000256" key="3">
    <source>
        <dbReference type="ARBA" id="ARBA00022475"/>
    </source>
</evidence>
<feature type="transmembrane region" description="Helical" evidence="22">
    <location>
        <begin position="23"/>
        <end position="43"/>
    </location>
</feature>
<dbReference type="AlphaFoldDB" id="A0A178MMA2"/>
<dbReference type="EMBL" id="LWQS01000021">
    <property type="protein sequence ID" value="OAN49064.1"/>
    <property type="molecule type" value="Genomic_DNA"/>
</dbReference>
<dbReference type="GO" id="GO:0051301">
    <property type="term" value="P:cell division"/>
    <property type="evidence" value="ECO:0007669"/>
    <property type="project" value="UniProtKB-KW"/>
</dbReference>
<feature type="transmembrane region" description="Helical" evidence="22">
    <location>
        <begin position="289"/>
        <end position="309"/>
    </location>
</feature>
<evidence type="ECO:0000313" key="24">
    <source>
        <dbReference type="Proteomes" id="UP000078287"/>
    </source>
</evidence>
<dbReference type="PANTHER" id="PTHR30474:SF2">
    <property type="entry name" value="PEPTIDOGLYCAN GLYCOSYLTRANSFERASE FTSW-RELATED"/>
    <property type="match status" value="1"/>
</dbReference>
<evidence type="ECO:0000256" key="17">
    <source>
        <dbReference type="ARBA" id="ARBA00041185"/>
    </source>
</evidence>
<keyword evidence="12" id="KW-0131">Cell cycle</keyword>
<keyword evidence="4 23" id="KW-0132">Cell division</keyword>
<dbReference type="InterPro" id="IPR001182">
    <property type="entry name" value="FtsW/RodA"/>
</dbReference>
<evidence type="ECO:0000256" key="14">
    <source>
        <dbReference type="ARBA" id="ARBA00032370"/>
    </source>
</evidence>
<dbReference type="GO" id="GO:0032153">
    <property type="term" value="C:cell division site"/>
    <property type="evidence" value="ECO:0007669"/>
    <property type="project" value="TreeGrafter"/>
</dbReference>
<evidence type="ECO:0000256" key="9">
    <source>
        <dbReference type="ARBA" id="ARBA00022984"/>
    </source>
</evidence>
<evidence type="ECO:0000256" key="13">
    <source>
        <dbReference type="ARBA" id="ARBA00023316"/>
    </source>
</evidence>
<dbReference type="EC" id="2.4.99.28" evidence="19"/>
<evidence type="ECO:0000256" key="20">
    <source>
        <dbReference type="ARBA" id="ARBA00049902"/>
    </source>
</evidence>
<evidence type="ECO:0000256" key="2">
    <source>
        <dbReference type="ARBA" id="ARBA00004752"/>
    </source>
</evidence>
<dbReference type="GO" id="GO:0015648">
    <property type="term" value="F:lipid-linked peptidoglycan transporter activity"/>
    <property type="evidence" value="ECO:0007669"/>
    <property type="project" value="TreeGrafter"/>
</dbReference>